<gene>
    <name evidence="2" type="ORF">PLEPLA_LOCUS46460</name>
</gene>
<evidence type="ECO:0000313" key="2">
    <source>
        <dbReference type="EMBL" id="CAB1458630.1"/>
    </source>
</evidence>
<dbReference type="Proteomes" id="UP001153269">
    <property type="component" value="Unassembled WGS sequence"/>
</dbReference>
<dbReference type="EMBL" id="CADEAL010004396">
    <property type="protein sequence ID" value="CAB1458630.1"/>
    <property type="molecule type" value="Genomic_DNA"/>
</dbReference>
<protein>
    <submittedName>
        <fullName evidence="2">Uncharacterized protein</fullName>
    </submittedName>
</protein>
<proteinExistence type="predicted"/>
<evidence type="ECO:0000256" key="1">
    <source>
        <dbReference type="SAM" id="MobiDB-lite"/>
    </source>
</evidence>
<evidence type="ECO:0000313" key="3">
    <source>
        <dbReference type="Proteomes" id="UP001153269"/>
    </source>
</evidence>
<keyword evidence="3" id="KW-1185">Reference proteome</keyword>
<dbReference type="AlphaFoldDB" id="A0A9N7VZU8"/>
<feature type="region of interest" description="Disordered" evidence="1">
    <location>
        <begin position="1"/>
        <end position="36"/>
    </location>
</feature>
<feature type="compositionally biased region" description="Polar residues" evidence="1">
    <location>
        <begin position="13"/>
        <end position="22"/>
    </location>
</feature>
<organism evidence="2 3">
    <name type="scientific">Pleuronectes platessa</name>
    <name type="common">European plaice</name>
    <dbReference type="NCBI Taxonomy" id="8262"/>
    <lineage>
        <taxon>Eukaryota</taxon>
        <taxon>Metazoa</taxon>
        <taxon>Chordata</taxon>
        <taxon>Craniata</taxon>
        <taxon>Vertebrata</taxon>
        <taxon>Euteleostomi</taxon>
        <taxon>Actinopterygii</taxon>
        <taxon>Neopterygii</taxon>
        <taxon>Teleostei</taxon>
        <taxon>Neoteleostei</taxon>
        <taxon>Acanthomorphata</taxon>
        <taxon>Carangaria</taxon>
        <taxon>Pleuronectiformes</taxon>
        <taxon>Pleuronectoidei</taxon>
        <taxon>Pleuronectidae</taxon>
        <taxon>Pleuronectes</taxon>
    </lineage>
</organism>
<reference evidence="2" key="1">
    <citation type="submission" date="2020-03" db="EMBL/GenBank/DDBJ databases">
        <authorList>
            <person name="Weist P."/>
        </authorList>
    </citation>
    <scope>NUCLEOTIDE SEQUENCE</scope>
</reference>
<accession>A0A9N7VZU8</accession>
<sequence length="112" mass="12316">MSIESPVFESKSESTNKSQSRGPFTEYMNCGGTPENRENRVRTFRAAFQLISTSIGFLLTSLSTLSWGDQEEKDSRMCGGSPEFSSCLKAVTRMDADCTTSLSVKTSPPLQK</sequence>
<comment type="caution">
    <text evidence="2">The sequence shown here is derived from an EMBL/GenBank/DDBJ whole genome shotgun (WGS) entry which is preliminary data.</text>
</comment>
<name>A0A9N7VZU8_PLEPL</name>